<dbReference type="InParanoid" id="Q7RSL3"/>
<keyword evidence="3" id="KW-1185">Reference proteome</keyword>
<keyword evidence="1" id="KW-0472">Membrane</keyword>
<comment type="caution">
    <text evidence="2">The sequence shown here is derived from an EMBL/GenBank/DDBJ whole genome shotgun (WGS) entry which is preliminary data.</text>
</comment>
<dbReference type="AlphaFoldDB" id="Q7RSL3"/>
<evidence type="ECO:0000256" key="1">
    <source>
        <dbReference type="SAM" id="Phobius"/>
    </source>
</evidence>
<dbReference type="Proteomes" id="UP000008553">
    <property type="component" value="Unassembled WGS sequence"/>
</dbReference>
<feature type="transmembrane region" description="Helical" evidence="1">
    <location>
        <begin position="6"/>
        <end position="32"/>
    </location>
</feature>
<keyword evidence="1" id="KW-1133">Transmembrane helix</keyword>
<accession>Q7RSL3</accession>
<organism evidence="2 3">
    <name type="scientific">Plasmodium yoelii yoelii</name>
    <dbReference type="NCBI Taxonomy" id="73239"/>
    <lineage>
        <taxon>Eukaryota</taxon>
        <taxon>Sar</taxon>
        <taxon>Alveolata</taxon>
        <taxon>Apicomplexa</taxon>
        <taxon>Aconoidasida</taxon>
        <taxon>Haemosporida</taxon>
        <taxon>Plasmodiidae</taxon>
        <taxon>Plasmodium</taxon>
        <taxon>Plasmodium (Vinckeia)</taxon>
    </lineage>
</organism>
<keyword evidence="1" id="KW-0812">Transmembrane</keyword>
<reference evidence="2 3" key="1">
    <citation type="journal article" date="2002" name="Nature">
        <title>Genome sequence and comparative analysis of the model rodent malaria parasite Plasmodium yoelii yoelii.</title>
        <authorList>
            <person name="Carlton J.M."/>
            <person name="Angiuoli S.V."/>
            <person name="Suh B.B."/>
            <person name="Kooij T.W."/>
            <person name="Pertea M."/>
            <person name="Silva J.C."/>
            <person name="Ermolaeva M.D."/>
            <person name="Allen J.E."/>
            <person name="Selengut J.D."/>
            <person name="Koo H.L."/>
            <person name="Peterson J.D."/>
            <person name="Pop M."/>
            <person name="Kosack D.S."/>
            <person name="Shumway M.F."/>
            <person name="Bidwell S.L."/>
            <person name="Shallom S.J."/>
            <person name="van Aken S.E."/>
            <person name="Riedmuller S.B."/>
            <person name="Feldblyum T.V."/>
            <person name="Cho J.K."/>
            <person name="Quackenbush J."/>
            <person name="Sedegah M."/>
            <person name="Shoaibi A."/>
            <person name="Cummings L.M."/>
            <person name="Florens L."/>
            <person name="Yates J.R."/>
            <person name="Raine J.D."/>
            <person name="Sinden R.E."/>
            <person name="Harris M.A."/>
            <person name="Cunningham D.A."/>
            <person name="Preiser P.R."/>
            <person name="Bergman L.W."/>
            <person name="Vaidya A.B."/>
            <person name="van Lin L.H."/>
            <person name="Janse C.J."/>
            <person name="Waters A.P."/>
            <person name="Smith H.O."/>
            <person name="White O.R."/>
            <person name="Salzberg S.L."/>
            <person name="Venter J.C."/>
            <person name="Fraser C.M."/>
            <person name="Hoffman S.L."/>
            <person name="Gardner M.J."/>
            <person name="Carucci D.J."/>
        </authorList>
    </citation>
    <scope>NUCLEOTIDE SEQUENCE [LARGE SCALE GENOMIC DNA]</scope>
    <source>
        <strain evidence="2 3">17XNL</strain>
    </source>
</reference>
<dbReference type="PaxDb" id="73239-Q7RSL3"/>
<gene>
    <name evidence="2" type="ORF">PY00342</name>
</gene>
<feature type="non-terminal residue" evidence="2">
    <location>
        <position position="1"/>
    </location>
</feature>
<protein>
    <submittedName>
        <fullName evidence="2">Uncharacterized protein</fullName>
    </submittedName>
</protein>
<evidence type="ECO:0000313" key="2">
    <source>
        <dbReference type="EMBL" id="EAA22970.1"/>
    </source>
</evidence>
<proteinExistence type="predicted"/>
<name>Q7RSL3_PLAYO</name>
<evidence type="ECO:0000313" key="3">
    <source>
        <dbReference type="Proteomes" id="UP000008553"/>
    </source>
</evidence>
<dbReference type="EMBL" id="AABL01000097">
    <property type="protein sequence ID" value="EAA22970.1"/>
    <property type="molecule type" value="Genomic_DNA"/>
</dbReference>
<sequence>QFIFFIIIIFICVYWHNILHIIYNICYIRILIRNKKNKIYFKFTQLYNFFWGF</sequence>